<dbReference type="InterPro" id="IPR006439">
    <property type="entry name" value="HAD-SF_hydro_IA"/>
</dbReference>
<evidence type="ECO:0000313" key="1">
    <source>
        <dbReference type="EMBL" id="REH54760.1"/>
    </source>
</evidence>
<dbReference type="Gene3D" id="3.40.50.1000">
    <property type="entry name" value="HAD superfamily/HAD-like"/>
    <property type="match status" value="1"/>
</dbReference>
<dbReference type="InterPro" id="IPR036412">
    <property type="entry name" value="HAD-like_sf"/>
</dbReference>
<comment type="caution">
    <text evidence="1">The sequence shown here is derived from an EMBL/GenBank/DDBJ whole genome shotgun (WGS) entry which is preliminary data.</text>
</comment>
<dbReference type="InterPro" id="IPR023214">
    <property type="entry name" value="HAD_sf"/>
</dbReference>
<dbReference type="GO" id="GO:0008253">
    <property type="term" value="F:5'-nucleotidase activity"/>
    <property type="evidence" value="ECO:0007669"/>
    <property type="project" value="InterPro"/>
</dbReference>
<protein>
    <submittedName>
        <fullName evidence="1">Putative hydrolase of the HAD superfamily</fullName>
    </submittedName>
</protein>
<organism evidence="1 2">
    <name type="scientific">Tenacibaculum gallaicum</name>
    <dbReference type="NCBI Taxonomy" id="561505"/>
    <lineage>
        <taxon>Bacteria</taxon>
        <taxon>Pseudomonadati</taxon>
        <taxon>Bacteroidota</taxon>
        <taxon>Flavobacteriia</taxon>
        <taxon>Flavobacteriales</taxon>
        <taxon>Flavobacteriaceae</taxon>
        <taxon>Tenacibaculum</taxon>
    </lineage>
</organism>
<dbReference type="AlphaFoldDB" id="A0A3E0I7X9"/>
<keyword evidence="2" id="KW-1185">Reference proteome</keyword>
<gene>
    <name evidence="1" type="ORF">C7448_102285</name>
</gene>
<dbReference type="PANTHER" id="PTHR47478:SF1">
    <property type="entry name" value="PYRIMIDINE 5'-NUCLEOTIDASE YJJG"/>
    <property type="match status" value="1"/>
</dbReference>
<dbReference type="SFLD" id="SFLDG01129">
    <property type="entry name" value="C1.5:_HAD__Beta-PGM__Phosphata"/>
    <property type="match status" value="1"/>
</dbReference>
<dbReference type="RefSeq" id="WP_115900411.1">
    <property type="nucleotide sequence ID" value="NZ_QUNS01000002.1"/>
</dbReference>
<dbReference type="InterPro" id="IPR023198">
    <property type="entry name" value="PGP-like_dom2"/>
</dbReference>
<dbReference type="PANTHER" id="PTHR47478">
    <property type="match status" value="1"/>
</dbReference>
<dbReference type="NCBIfam" id="TIGR02254">
    <property type="entry name" value="YjjG_YfnB"/>
    <property type="match status" value="1"/>
</dbReference>
<dbReference type="InterPro" id="IPR052550">
    <property type="entry name" value="Pyrimidine_5'-ntase_YjjG"/>
</dbReference>
<dbReference type="Gene3D" id="1.10.150.240">
    <property type="entry name" value="Putative phosphatase, domain 2"/>
    <property type="match status" value="1"/>
</dbReference>
<dbReference type="EMBL" id="QUNS01000002">
    <property type="protein sequence ID" value="REH54760.1"/>
    <property type="molecule type" value="Genomic_DNA"/>
</dbReference>
<dbReference type="SFLD" id="SFLDS00003">
    <property type="entry name" value="Haloacid_Dehalogenase"/>
    <property type="match status" value="1"/>
</dbReference>
<evidence type="ECO:0000313" key="2">
    <source>
        <dbReference type="Proteomes" id="UP000256884"/>
    </source>
</evidence>
<keyword evidence="1" id="KW-0378">Hydrolase</keyword>
<dbReference type="SFLD" id="SFLDG01135">
    <property type="entry name" value="C1.5.6:_HAD__Beta-PGM__Phospha"/>
    <property type="match status" value="1"/>
</dbReference>
<dbReference type="NCBIfam" id="TIGR01549">
    <property type="entry name" value="HAD-SF-IA-v1"/>
    <property type="match status" value="1"/>
</dbReference>
<dbReference type="OrthoDB" id="9802350at2"/>
<dbReference type="Pfam" id="PF13419">
    <property type="entry name" value="HAD_2"/>
    <property type="match status" value="1"/>
</dbReference>
<dbReference type="SUPFAM" id="SSF56784">
    <property type="entry name" value="HAD-like"/>
    <property type="match status" value="1"/>
</dbReference>
<dbReference type="InterPro" id="IPR041492">
    <property type="entry name" value="HAD_2"/>
</dbReference>
<dbReference type="InterPro" id="IPR011951">
    <property type="entry name" value="HAD-SF_hydro_IA_YjjG/PynA"/>
</dbReference>
<sequence length="229" mass="27125">MFKEEMEIKHLFFDLDHTLWDFDRNSKLTFQQIFEEQKITIPIHSFLEVYIPINLKYWRLYREDKVEKTALRYYRLKETFDNLEYEISDDSINQMSKDYIGYLPNFNYLFDNAIEVLEYLESKYHLHIITNGFEEVQKLKLKKSGIHSFFKQIITSECVGVKKPNPKVFEFALEKAGAKAVESVMIGDSYEADIIGAINSGMRAIHFSEEVNNKEVQQVTSLIDLKKYL</sequence>
<proteinExistence type="predicted"/>
<dbReference type="Proteomes" id="UP000256884">
    <property type="component" value="Unassembled WGS sequence"/>
</dbReference>
<name>A0A3E0I7X9_9FLAO</name>
<accession>A0A3E0I7X9</accession>
<reference evidence="1 2" key="1">
    <citation type="submission" date="2018-08" db="EMBL/GenBank/DDBJ databases">
        <title>Genomic Encyclopedia of Type Strains, Phase IV (KMG-IV): sequencing the most valuable type-strain genomes for metagenomic binning, comparative biology and taxonomic classification.</title>
        <authorList>
            <person name="Goeker M."/>
        </authorList>
    </citation>
    <scope>NUCLEOTIDE SEQUENCE [LARGE SCALE GENOMIC DNA]</scope>
    <source>
        <strain evidence="1 2">DSM 18841</strain>
    </source>
</reference>